<dbReference type="OrthoDB" id="9815825at2"/>
<feature type="domain" description="Gfo/Idh/MocA-like oxidoreductase C-terminal" evidence="2">
    <location>
        <begin position="164"/>
        <end position="215"/>
    </location>
</feature>
<evidence type="ECO:0000259" key="2">
    <source>
        <dbReference type="Pfam" id="PF02894"/>
    </source>
</evidence>
<dbReference type="RefSeq" id="WP_115011146.1">
    <property type="nucleotide sequence ID" value="NZ_UGHV01000001.1"/>
</dbReference>
<protein>
    <submittedName>
        <fullName evidence="3">Lipopolysaccharide biosynthesis protein wbpB</fullName>
        <ecNumber evidence="3">1.-.-.-</ecNumber>
    </submittedName>
</protein>
<dbReference type="InterPro" id="IPR052515">
    <property type="entry name" value="Gfo/Idh/MocA_Oxidoreductase"/>
</dbReference>
<dbReference type="GO" id="GO:0000166">
    <property type="term" value="F:nucleotide binding"/>
    <property type="evidence" value="ECO:0007669"/>
    <property type="project" value="InterPro"/>
</dbReference>
<organism evidence="3 4">
    <name type="scientific">Helicobacter canis</name>
    <dbReference type="NCBI Taxonomy" id="29419"/>
    <lineage>
        <taxon>Bacteria</taxon>
        <taxon>Pseudomonadati</taxon>
        <taxon>Campylobacterota</taxon>
        <taxon>Epsilonproteobacteria</taxon>
        <taxon>Campylobacterales</taxon>
        <taxon>Helicobacteraceae</taxon>
        <taxon>Helicobacter</taxon>
    </lineage>
</organism>
<dbReference type="PANTHER" id="PTHR43249:SF1">
    <property type="entry name" value="D-GLUCOSIDE 3-DEHYDROGENASE"/>
    <property type="match status" value="1"/>
</dbReference>
<proteinExistence type="predicted"/>
<dbReference type="EMBL" id="UGHV01000001">
    <property type="protein sequence ID" value="STO96849.1"/>
    <property type="molecule type" value="Genomic_DNA"/>
</dbReference>
<dbReference type="EC" id="1.-.-.-" evidence="3"/>
<gene>
    <name evidence="3" type="primary">wbpB</name>
    <name evidence="3" type="ORF">NCTC12410_00666</name>
</gene>
<accession>A0A377J3D7</accession>
<dbReference type="Pfam" id="PF01408">
    <property type="entry name" value="GFO_IDH_MocA"/>
    <property type="match status" value="1"/>
</dbReference>
<dbReference type="Gene3D" id="3.30.360.10">
    <property type="entry name" value="Dihydrodipicolinate Reductase, domain 2"/>
    <property type="match status" value="1"/>
</dbReference>
<name>A0A377J3D7_9HELI</name>
<evidence type="ECO:0000313" key="4">
    <source>
        <dbReference type="Proteomes" id="UP000254841"/>
    </source>
</evidence>
<feature type="domain" description="Gfo/Idh/MocA-like oxidoreductase N-terminal" evidence="1">
    <location>
        <begin position="7"/>
        <end position="119"/>
    </location>
</feature>
<dbReference type="Proteomes" id="UP000254841">
    <property type="component" value="Unassembled WGS sequence"/>
</dbReference>
<dbReference type="SUPFAM" id="SSF51735">
    <property type="entry name" value="NAD(P)-binding Rossmann-fold domains"/>
    <property type="match status" value="1"/>
</dbReference>
<dbReference type="AlphaFoldDB" id="A0A377J3D7"/>
<dbReference type="GO" id="GO:0016491">
    <property type="term" value="F:oxidoreductase activity"/>
    <property type="evidence" value="ECO:0007669"/>
    <property type="project" value="UniProtKB-KW"/>
</dbReference>
<evidence type="ECO:0000259" key="1">
    <source>
        <dbReference type="Pfam" id="PF01408"/>
    </source>
</evidence>
<dbReference type="InterPro" id="IPR036291">
    <property type="entry name" value="NAD(P)-bd_dom_sf"/>
</dbReference>
<dbReference type="Pfam" id="PF02894">
    <property type="entry name" value="GFO_IDH_MocA_C"/>
    <property type="match status" value="1"/>
</dbReference>
<dbReference type="Gene3D" id="3.40.50.720">
    <property type="entry name" value="NAD(P)-binding Rossmann-like Domain"/>
    <property type="match status" value="1"/>
</dbReference>
<sequence>MTEISKRFGIIGVGGYVAPRHLRAIYDNGGELVCAFDLHDCVGVLDRYFPNAEFFTKQADFIRYAQANRLDFLSICTPNFLHFSHIALALELGASAICEKPLVLHTSELATLQSLESTLSTQAHFARVYGILQLRLHPQILALKQQIHDELALNPAHCYALSLRYISARGKWYHTSWKGDMQKSGGIVCNIGVHLFDMLAFVFGDFMGNTLTYYDDKRASGVASFAHAQVKWLLSIDRDDMDSIELGTKTSRALRILEETSHPPCDRAALSVDFSSGFEDLHTASYKEILQGRGFDLAQQQQAITIIESITKQALATNTARL</sequence>
<keyword evidence="3" id="KW-0560">Oxidoreductase</keyword>
<dbReference type="PANTHER" id="PTHR43249">
    <property type="entry name" value="UDP-N-ACETYL-2-AMINO-2-DEOXY-D-GLUCURONATE OXIDASE"/>
    <property type="match status" value="1"/>
</dbReference>
<dbReference type="InterPro" id="IPR004104">
    <property type="entry name" value="Gfo/Idh/MocA-like_OxRdtase_C"/>
</dbReference>
<reference evidence="3 4" key="1">
    <citation type="submission" date="2018-06" db="EMBL/GenBank/DDBJ databases">
        <authorList>
            <consortium name="Pathogen Informatics"/>
            <person name="Doyle S."/>
        </authorList>
    </citation>
    <scope>NUCLEOTIDE SEQUENCE [LARGE SCALE GENOMIC DNA]</scope>
    <source>
        <strain evidence="3 4">NCTC12410</strain>
    </source>
</reference>
<dbReference type="InterPro" id="IPR000683">
    <property type="entry name" value="Gfo/Idh/MocA-like_OxRdtase_N"/>
</dbReference>
<evidence type="ECO:0000313" key="3">
    <source>
        <dbReference type="EMBL" id="STO96849.1"/>
    </source>
</evidence>
<dbReference type="SUPFAM" id="SSF55347">
    <property type="entry name" value="Glyceraldehyde-3-phosphate dehydrogenase-like, C-terminal domain"/>
    <property type="match status" value="1"/>
</dbReference>